<dbReference type="InterPro" id="IPR029021">
    <property type="entry name" value="Prot-tyrosine_phosphatase-like"/>
</dbReference>
<evidence type="ECO:0000256" key="3">
    <source>
        <dbReference type="SAM" id="MobiDB-lite"/>
    </source>
</evidence>
<evidence type="ECO:0000313" key="8">
    <source>
        <dbReference type="Proteomes" id="UP000675881"/>
    </source>
</evidence>
<dbReference type="OMA" id="NCVMGWS"/>
<feature type="active site" description="Phosphocysteine intermediate" evidence="2">
    <location>
        <position position="246"/>
    </location>
</feature>
<comment type="similarity">
    <text evidence="1">Belongs to the protein-tyrosine phosphatase family. Non-receptor class dual specificity subfamily.</text>
</comment>
<accession>A0A0K2T8J6</accession>
<feature type="compositionally biased region" description="Low complexity" evidence="3">
    <location>
        <begin position="27"/>
        <end position="40"/>
    </location>
</feature>
<dbReference type="InterPro" id="IPR000387">
    <property type="entry name" value="Tyr_Pase_dom"/>
</dbReference>
<dbReference type="PRINTS" id="PR01909">
    <property type="entry name" value="ADSPHPHTASEA"/>
</dbReference>
<dbReference type="InterPro" id="IPR020405">
    <property type="entry name" value="Atypical_DUSP_subfamA"/>
</dbReference>
<evidence type="ECO:0000313" key="7">
    <source>
        <dbReference type="EMBL" id="CDW22399.1"/>
    </source>
</evidence>
<feature type="domain" description="Tyrosine-protein phosphatase" evidence="4">
    <location>
        <begin position="156"/>
        <end position="301"/>
    </location>
</feature>
<dbReference type="PANTHER" id="PTHR45682">
    <property type="entry name" value="AGAP008228-PA"/>
    <property type="match status" value="1"/>
</dbReference>
<dbReference type="AlphaFoldDB" id="A0A0K2T8J6"/>
<dbReference type="SUPFAM" id="SSF52799">
    <property type="entry name" value="(Phosphotyrosine protein) phosphatases II"/>
    <property type="match status" value="1"/>
</dbReference>
<dbReference type="InterPro" id="IPR000340">
    <property type="entry name" value="Dual-sp_phosphatase_cat-dom"/>
</dbReference>
<dbReference type="EMBL" id="HACA01005038">
    <property type="protein sequence ID" value="CDW22399.1"/>
    <property type="molecule type" value="Transcribed_RNA"/>
</dbReference>
<reference evidence="7" key="1">
    <citation type="submission" date="2014-05" db="EMBL/GenBank/DDBJ databases">
        <authorList>
            <person name="Chronopoulou M."/>
        </authorList>
    </citation>
    <scope>NUCLEOTIDE SEQUENCE</scope>
    <source>
        <tissue evidence="7">Whole organism</tissue>
    </source>
</reference>
<evidence type="ECO:0000259" key="5">
    <source>
        <dbReference type="PROSITE" id="PS50056"/>
    </source>
</evidence>
<sequence>MYSSQSINSYVPYTYRTRSFPNGYGLSSSSHSSSSPSSRFYRSESAGRRLPALPTDPFRRSISVAPSATITPPTYYNSYRKALSPVRTMIRESFSGDSSDRKRNTSLRSRAPSLPRERTRDELIDSIIHTRTRENRVMPGYLDVTDWEERRSINVDCDTVYPGIILANGDTLKNIDYIKSIGVTHVLNTAECHVVVNPNKYSLHGITYYGFHVDDHPSANISRHFGRTTDYIHEALTAGGTVLVNCVMGWSRSATIVVAYLMSKKGLSSSTALELLRQYRPIRPNPGFLQQLADHENLMNKKPYW</sequence>
<feature type="region of interest" description="Disordered" evidence="3">
    <location>
        <begin position="93"/>
        <end position="118"/>
    </location>
</feature>
<dbReference type="EMBL" id="HG994589">
    <property type="protein sequence ID" value="CAF2799198.1"/>
    <property type="molecule type" value="Genomic_DNA"/>
</dbReference>
<feature type="region of interest" description="Disordered" evidence="3">
    <location>
        <begin position="24"/>
        <end position="58"/>
    </location>
</feature>
<dbReference type="Pfam" id="PF00782">
    <property type="entry name" value="DSPc"/>
    <property type="match status" value="1"/>
</dbReference>
<reference evidence="6" key="2">
    <citation type="submission" date="2021-02" db="EMBL/GenBank/DDBJ databases">
        <authorList>
            <person name="Bekaert M."/>
        </authorList>
    </citation>
    <scope>NUCLEOTIDE SEQUENCE</scope>
    <source>
        <strain evidence="6">IoA-00</strain>
    </source>
</reference>
<dbReference type="GO" id="GO:0008138">
    <property type="term" value="F:protein tyrosine/serine/threonine phosphatase activity"/>
    <property type="evidence" value="ECO:0007669"/>
    <property type="project" value="InterPro"/>
</dbReference>
<dbReference type="Gene3D" id="3.90.190.10">
    <property type="entry name" value="Protein tyrosine phosphatase superfamily"/>
    <property type="match status" value="1"/>
</dbReference>
<evidence type="ECO:0000313" key="6">
    <source>
        <dbReference type="EMBL" id="CAF2799198.1"/>
    </source>
</evidence>
<dbReference type="PROSITE" id="PS50056">
    <property type="entry name" value="TYR_PHOSPHATASE_2"/>
    <property type="match status" value="1"/>
</dbReference>
<dbReference type="PROSITE" id="PS50054">
    <property type="entry name" value="TYR_PHOSPHATASE_DUAL"/>
    <property type="match status" value="1"/>
</dbReference>
<dbReference type="GO" id="GO:0033549">
    <property type="term" value="F:MAP kinase phosphatase activity"/>
    <property type="evidence" value="ECO:0007669"/>
    <property type="project" value="TreeGrafter"/>
</dbReference>
<dbReference type="OrthoDB" id="2017893at2759"/>
<dbReference type="InterPro" id="IPR020422">
    <property type="entry name" value="TYR_PHOSPHATASE_DUAL_dom"/>
</dbReference>
<evidence type="ECO:0000256" key="2">
    <source>
        <dbReference type="PIRSR" id="PIRSR620405-1"/>
    </source>
</evidence>
<dbReference type="PRINTS" id="PR01908">
    <property type="entry name" value="ADSPHPHTASE"/>
</dbReference>
<protein>
    <submittedName>
        <fullName evidence="6">Dual specificity phosphatase DUPD1,Dual specificity protein phosphatase 3</fullName>
    </submittedName>
</protein>
<dbReference type="GO" id="GO:0005737">
    <property type="term" value="C:cytoplasm"/>
    <property type="evidence" value="ECO:0007669"/>
    <property type="project" value="TreeGrafter"/>
</dbReference>
<dbReference type="PANTHER" id="PTHR45682:SF5">
    <property type="entry name" value="DUAL SPECIFICITY PROTEIN PHOSPHATASE"/>
    <property type="match status" value="1"/>
</dbReference>
<organism evidence="7">
    <name type="scientific">Lepeophtheirus salmonis</name>
    <name type="common">Salmon louse</name>
    <name type="synonym">Caligus salmonis</name>
    <dbReference type="NCBI Taxonomy" id="72036"/>
    <lineage>
        <taxon>Eukaryota</taxon>
        <taxon>Metazoa</taxon>
        <taxon>Ecdysozoa</taxon>
        <taxon>Arthropoda</taxon>
        <taxon>Crustacea</taxon>
        <taxon>Multicrustacea</taxon>
        <taxon>Hexanauplia</taxon>
        <taxon>Copepoda</taxon>
        <taxon>Siphonostomatoida</taxon>
        <taxon>Caligidae</taxon>
        <taxon>Lepeophtheirus</taxon>
    </lineage>
</organism>
<keyword evidence="8" id="KW-1185">Reference proteome</keyword>
<dbReference type="Proteomes" id="UP000675881">
    <property type="component" value="Chromosome 10"/>
</dbReference>
<gene>
    <name evidence="6" type="ORF">LSAA_2744</name>
</gene>
<dbReference type="SMART" id="SM00195">
    <property type="entry name" value="DSPc"/>
    <property type="match status" value="1"/>
</dbReference>
<name>A0A0K2T8J6_LEPSM</name>
<feature type="domain" description="Tyrosine specific protein phosphatases" evidence="5">
    <location>
        <begin position="223"/>
        <end position="281"/>
    </location>
</feature>
<evidence type="ECO:0000259" key="4">
    <source>
        <dbReference type="PROSITE" id="PS50054"/>
    </source>
</evidence>
<dbReference type="GO" id="GO:0043409">
    <property type="term" value="P:negative regulation of MAPK cascade"/>
    <property type="evidence" value="ECO:0007669"/>
    <property type="project" value="TreeGrafter"/>
</dbReference>
<evidence type="ECO:0000256" key="1">
    <source>
        <dbReference type="ARBA" id="ARBA00008601"/>
    </source>
</evidence>
<proteinExistence type="inferred from homology"/>